<dbReference type="GO" id="GO:0005886">
    <property type="term" value="C:plasma membrane"/>
    <property type="evidence" value="ECO:0007669"/>
    <property type="project" value="UniProtKB-SubCell"/>
</dbReference>
<evidence type="ECO:0000313" key="9">
    <source>
        <dbReference type="EMBL" id="NYT37268.1"/>
    </source>
</evidence>
<feature type="transmembrane region" description="Helical" evidence="7">
    <location>
        <begin position="248"/>
        <end position="266"/>
    </location>
</feature>
<feature type="domain" description="TRAP C4-dicarboxylate transport system permease DctM subunit" evidence="8">
    <location>
        <begin position="11"/>
        <end position="423"/>
    </location>
</feature>
<keyword evidence="10" id="KW-1185">Reference proteome</keyword>
<evidence type="ECO:0000256" key="3">
    <source>
        <dbReference type="ARBA" id="ARBA00022519"/>
    </source>
</evidence>
<keyword evidence="5 7" id="KW-1133">Transmembrane helix</keyword>
<dbReference type="Proteomes" id="UP000580517">
    <property type="component" value="Unassembled WGS sequence"/>
</dbReference>
<keyword evidence="4 7" id="KW-0812">Transmembrane</keyword>
<keyword evidence="7" id="KW-0813">Transport</keyword>
<proteinExistence type="inferred from homology"/>
<evidence type="ECO:0000256" key="2">
    <source>
        <dbReference type="ARBA" id="ARBA00022475"/>
    </source>
</evidence>
<dbReference type="PANTHER" id="PTHR33362">
    <property type="entry name" value="SIALIC ACID TRAP TRANSPORTER PERMEASE PROTEIN SIAT-RELATED"/>
    <property type="match status" value="1"/>
</dbReference>
<dbReference type="NCBIfam" id="TIGR00786">
    <property type="entry name" value="dctM"/>
    <property type="match status" value="1"/>
</dbReference>
<reference evidence="9 10" key="1">
    <citation type="submission" date="2020-07" db="EMBL/GenBank/DDBJ databases">
        <title>Taxonomic revisions and descriptions of new bacterial species based on genomic comparisons in the high-G+C-content subgroup of the family Alcaligenaceae.</title>
        <authorList>
            <person name="Szabo A."/>
            <person name="Felfoldi T."/>
        </authorList>
    </citation>
    <scope>NUCLEOTIDE SEQUENCE [LARGE SCALE GENOMIC DNA]</scope>
    <source>
        <strain evidence="9 10">DSM 25264</strain>
    </source>
</reference>
<dbReference type="InterPro" id="IPR010656">
    <property type="entry name" value="DctM"/>
</dbReference>
<comment type="subunit">
    <text evidence="7">The complex comprises the extracytoplasmic solute receptor protein and the two transmembrane proteins.</text>
</comment>
<organism evidence="9 10">
    <name type="scientific">Allopusillimonas soli</name>
    <dbReference type="NCBI Taxonomy" id="659016"/>
    <lineage>
        <taxon>Bacteria</taxon>
        <taxon>Pseudomonadati</taxon>
        <taxon>Pseudomonadota</taxon>
        <taxon>Betaproteobacteria</taxon>
        <taxon>Burkholderiales</taxon>
        <taxon>Alcaligenaceae</taxon>
        <taxon>Allopusillimonas</taxon>
    </lineage>
</organism>
<feature type="transmembrane region" description="Helical" evidence="7">
    <location>
        <begin position="100"/>
        <end position="128"/>
    </location>
</feature>
<keyword evidence="2" id="KW-1003">Cell membrane</keyword>
<protein>
    <recommendedName>
        <fullName evidence="7">TRAP transporter large permease protein</fullName>
    </recommendedName>
</protein>
<keyword evidence="6 7" id="KW-0472">Membrane</keyword>
<dbReference type="EMBL" id="JACCEW010000003">
    <property type="protein sequence ID" value="NYT37268.1"/>
    <property type="molecule type" value="Genomic_DNA"/>
</dbReference>
<feature type="transmembrane region" description="Helical" evidence="7">
    <location>
        <begin position="220"/>
        <end position="242"/>
    </location>
</feature>
<name>A0A853FBX2_9BURK</name>
<feature type="transmembrane region" description="Helical" evidence="7">
    <location>
        <begin position="361"/>
        <end position="383"/>
    </location>
</feature>
<feature type="transmembrane region" description="Helical" evidence="7">
    <location>
        <begin position="60"/>
        <end position="80"/>
    </location>
</feature>
<feature type="transmembrane region" description="Helical" evidence="7">
    <location>
        <begin position="6"/>
        <end position="39"/>
    </location>
</feature>
<feature type="transmembrane region" description="Helical" evidence="7">
    <location>
        <begin position="177"/>
        <end position="199"/>
    </location>
</feature>
<dbReference type="InterPro" id="IPR004681">
    <property type="entry name" value="TRAP_DctM"/>
</dbReference>
<dbReference type="PANTHER" id="PTHR33362:SF5">
    <property type="entry name" value="C4-DICARBOXYLATE TRAP TRANSPORTER LARGE PERMEASE PROTEIN DCTM"/>
    <property type="match status" value="1"/>
</dbReference>
<sequence length="433" mass="46344">MPVEVIGVIGVVSMFVLMFLRVPIAIAMAVPGIVGTWYLRGWTPTSTILNTVIWNHSYSYALTTIPMFVLMSELIFISGISADLFSVFRKWLGAIRGGLALTTVGASAIFAAACGSSIASTATIGIVASKEMQKAGYSDSLSSGSVVAGGTLGILIPPSTAFIIYGILTEESIGKLLIAGILPGVLLTLLYMATVYCAVLVRPSLGPAVERSSWRERISALRSIVWIAVLFVIVIGGMYAGLLSPTEAAGFGALGALVIAWIRRRMTWRNFATSLHNTIKITSFLFAIMLGAFILNYFLAITRLPANLATFINGLDVDPIMILLVILAIYVFLGAIMDALAMVVITIPIFLPMLHALGFDLIWFGVIVVIMIEMALISPPVGMGCFVLKGVNPSLSMGSIYKGALLFMLPIFVLLGLLIAFPDIALVLPRLMR</sequence>
<evidence type="ECO:0000256" key="5">
    <source>
        <dbReference type="ARBA" id="ARBA00022989"/>
    </source>
</evidence>
<feature type="transmembrane region" description="Helical" evidence="7">
    <location>
        <begin position="320"/>
        <end position="349"/>
    </location>
</feature>
<dbReference type="PIRSF" id="PIRSF006066">
    <property type="entry name" value="HI0050"/>
    <property type="match status" value="1"/>
</dbReference>
<evidence type="ECO:0000313" key="10">
    <source>
        <dbReference type="Proteomes" id="UP000580517"/>
    </source>
</evidence>
<accession>A0A853FBX2</accession>
<feature type="transmembrane region" description="Helical" evidence="7">
    <location>
        <begin position="403"/>
        <end position="428"/>
    </location>
</feature>
<evidence type="ECO:0000259" key="8">
    <source>
        <dbReference type="Pfam" id="PF06808"/>
    </source>
</evidence>
<comment type="function">
    <text evidence="7">Part of the tripartite ATP-independent periplasmic (TRAP) transport system.</text>
</comment>
<dbReference type="AlphaFoldDB" id="A0A853FBX2"/>
<evidence type="ECO:0000256" key="1">
    <source>
        <dbReference type="ARBA" id="ARBA00004429"/>
    </source>
</evidence>
<evidence type="ECO:0000256" key="6">
    <source>
        <dbReference type="ARBA" id="ARBA00023136"/>
    </source>
</evidence>
<feature type="transmembrane region" description="Helical" evidence="7">
    <location>
        <begin position="140"/>
        <end position="165"/>
    </location>
</feature>
<dbReference type="OrthoDB" id="9796052at2"/>
<evidence type="ECO:0000256" key="4">
    <source>
        <dbReference type="ARBA" id="ARBA00022692"/>
    </source>
</evidence>
<gene>
    <name evidence="9" type="ORF">H0A68_10330</name>
</gene>
<feature type="transmembrane region" description="Helical" evidence="7">
    <location>
        <begin position="278"/>
        <end position="300"/>
    </location>
</feature>
<dbReference type="GO" id="GO:0022857">
    <property type="term" value="F:transmembrane transporter activity"/>
    <property type="evidence" value="ECO:0007669"/>
    <property type="project" value="UniProtKB-UniRule"/>
</dbReference>
<comment type="similarity">
    <text evidence="7">Belongs to the TRAP transporter large permease family.</text>
</comment>
<evidence type="ECO:0000256" key="7">
    <source>
        <dbReference type="RuleBase" id="RU369079"/>
    </source>
</evidence>
<comment type="caution">
    <text evidence="9">The sequence shown here is derived from an EMBL/GenBank/DDBJ whole genome shotgun (WGS) entry which is preliminary data.</text>
</comment>
<keyword evidence="3 7" id="KW-0997">Cell inner membrane</keyword>
<comment type="subcellular location">
    <subcellularLocation>
        <location evidence="1 7">Cell inner membrane</location>
        <topology evidence="1 7">Multi-pass membrane protein</topology>
    </subcellularLocation>
</comment>
<dbReference type="Pfam" id="PF06808">
    <property type="entry name" value="DctM"/>
    <property type="match status" value="1"/>
</dbReference>